<accession>A0A383URZ5</accession>
<dbReference type="AlphaFoldDB" id="A0A383URZ5"/>
<proteinExistence type="predicted"/>
<dbReference type="EMBL" id="UNSH01000046">
    <property type="protein sequence ID" value="SZF03113.1"/>
    <property type="molecule type" value="Genomic_DNA"/>
</dbReference>
<sequence>MFSSSLRKRNDWTDMSTVLLSQSNPTWKEITSETYDLAIPINKAPNNNPTDYIRLIILSPADINKSQDTQDRVENLYHKWGGKNVGILFLLNGSNQENGSIAMMSLQARQVKTLESSRGLTKFIRIFFLNLDMPILPLFDVKSLKSTLSSFLQHIEHPLRPIKGDTSAISLLPYCSTNPPMHEHARNVISDVCANIPEFGILMSTDQGHRILGNLLSDYRRSLQEIIDFWQEEALTE</sequence>
<organism evidence="1 2">
    <name type="scientific">Blumeria hordei</name>
    <name type="common">Barley powdery mildew</name>
    <name type="synonym">Blumeria graminis f. sp. hordei</name>
    <dbReference type="NCBI Taxonomy" id="2867405"/>
    <lineage>
        <taxon>Eukaryota</taxon>
        <taxon>Fungi</taxon>
        <taxon>Dikarya</taxon>
        <taxon>Ascomycota</taxon>
        <taxon>Pezizomycotina</taxon>
        <taxon>Leotiomycetes</taxon>
        <taxon>Erysiphales</taxon>
        <taxon>Erysiphaceae</taxon>
        <taxon>Blumeria</taxon>
    </lineage>
</organism>
<protein>
    <submittedName>
        <fullName evidence="1">Uncharacterized protein</fullName>
    </submittedName>
</protein>
<name>A0A383URZ5_BLUHO</name>
<reference evidence="1 2" key="1">
    <citation type="submission" date="2017-11" db="EMBL/GenBank/DDBJ databases">
        <authorList>
            <person name="Kracher B."/>
        </authorList>
    </citation>
    <scope>NUCLEOTIDE SEQUENCE [LARGE SCALE GENOMIC DNA]</scope>
    <source>
        <strain evidence="1 2">RACE1</strain>
    </source>
</reference>
<dbReference type="VEuPathDB" id="FungiDB:BLGHR1_13902"/>
<dbReference type="Proteomes" id="UP000275772">
    <property type="component" value="Unassembled WGS sequence"/>
</dbReference>
<evidence type="ECO:0000313" key="2">
    <source>
        <dbReference type="Proteomes" id="UP000275772"/>
    </source>
</evidence>
<gene>
    <name evidence="1" type="ORF">BLGHR1_13902</name>
</gene>
<evidence type="ECO:0000313" key="1">
    <source>
        <dbReference type="EMBL" id="SZF03113.1"/>
    </source>
</evidence>